<proteinExistence type="inferred from homology"/>
<comment type="similarity">
    <text evidence="3 4">Belongs to the glutamine synthetase family.</text>
</comment>
<evidence type="ECO:0000256" key="1">
    <source>
        <dbReference type="ARBA" id="ARBA00001946"/>
    </source>
</evidence>
<reference evidence="6 7" key="1">
    <citation type="submission" date="2017-09" db="EMBL/GenBank/DDBJ databases">
        <authorList>
            <person name="Ehlers B."/>
            <person name="Leendertz F.H."/>
        </authorList>
    </citation>
    <scope>NUCLEOTIDE SEQUENCE [LARGE SCALE GENOMIC DNA]</scope>
    <source>
        <strain evidence="6 7">USBA 140</strain>
    </source>
</reference>
<evidence type="ECO:0000256" key="2">
    <source>
        <dbReference type="ARBA" id="ARBA00022598"/>
    </source>
</evidence>
<evidence type="ECO:0000256" key="3">
    <source>
        <dbReference type="PROSITE-ProRule" id="PRU01331"/>
    </source>
</evidence>
<dbReference type="GO" id="GO:0006598">
    <property type="term" value="P:polyamine catabolic process"/>
    <property type="evidence" value="ECO:0007669"/>
    <property type="project" value="TreeGrafter"/>
</dbReference>
<dbReference type="Gene3D" id="3.30.590.10">
    <property type="entry name" value="Glutamine synthetase/guanido kinase, catalytic domain"/>
    <property type="match status" value="1"/>
</dbReference>
<dbReference type="Gene3D" id="3.10.20.70">
    <property type="entry name" value="Glutamine synthetase, N-terminal domain"/>
    <property type="match status" value="1"/>
</dbReference>
<evidence type="ECO:0000259" key="5">
    <source>
        <dbReference type="PROSITE" id="PS51987"/>
    </source>
</evidence>
<dbReference type="AlphaFoldDB" id="A0A286G2J6"/>
<dbReference type="OrthoDB" id="9807095at2"/>
<name>A0A286G2J6_9PROT</name>
<evidence type="ECO:0000256" key="4">
    <source>
        <dbReference type="RuleBase" id="RU000384"/>
    </source>
</evidence>
<dbReference type="Proteomes" id="UP000219621">
    <property type="component" value="Unassembled WGS sequence"/>
</dbReference>
<keyword evidence="2 6" id="KW-0436">Ligase</keyword>
<dbReference type="Pfam" id="PF00120">
    <property type="entry name" value="Gln-synt_C"/>
    <property type="match status" value="1"/>
</dbReference>
<dbReference type="EMBL" id="OCNJ01000001">
    <property type="protein sequence ID" value="SOD89693.1"/>
    <property type="molecule type" value="Genomic_DNA"/>
</dbReference>
<dbReference type="SUPFAM" id="SSF55931">
    <property type="entry name" value="Glutamine synthetase/guanido kinase"/>
    <property type="match status" value="1"/>
</dbReference>
<evidence type="ECO:0000313" key="7">
    <source>
        <dbReference type="Proteomes" id="UP000219621"/>
    </source>
</evidence>
<feature type="domain" description="GS catalytic" evidence="5">
    <location>
        <begin position="120"/>
        <end position="456"/>
    </location>
</feature>
<comment type="cofactor">
    <cofactor evidence="1">
        <name>Mg(2+)</name>
        <dbReference type="ChEBI" id="CHEBI:18420"/>
    </cofactor>
</comment>
<evidence type="ECO:0000313" key="6">
    <source>
        <dbReference type="EMBL" id="SOD89693.1"/>
    </source>
</evidence>
<keyword evidence="7" id="KW-1185">Reference proteome</keyword>
<organism evidence="6 7">
    <name type="scientific">Caenispirillum bisanense</name>
    <dbReference type="NCBI Taxonomy" id="414052"/>
    <lineage>
        <taxon>Bacteria</taxon>
        <taxon>Pseudomonadati</taxon>
        <taxon>Pseudomonadota</taxon>
        <taxon>Alphaproteobacteria</taxon>
        <taxon>Rhodospirillales</taxon>
        <taxon>Novispirillaceae</taxon>
        <taxon>Caenispirillum</taxon>
    </lineage>
</organism>
<dbReference type="InterPro" id="IPR014746">
    <property type="entry name" value="Gln_synth/guanido_kin_cat_dom"/>
</dbReference>
<dbReference type="GO" id="GO:0006542">
    <property type="term" value="P:glutamine biosynthetic process"/>
    <property type="evidence" value="ECO:0007669"/>
    <property type="project" value="InterPro"/>
</dbReference>
<dbReference type="SUPFAM" id="SSF54368">
    <property type="entry name" value="Glutamine synthetase, N-terminal domain"/>
    <property type="match status" value="1"/>
</dbReference>
<gene>
    <name evidence="6" type="ORF">SAMN05421508_101304</name>
</gene>
<dbReference type="SMART" id="SM01230">
    <property type="entry name" value="Gln-synt_C"/>
    <property type="match status" value="1"/>
</dbReference>
<dbReference type="PANTHER" id="PTHR43785">
    <property type="entry name" value="GAMMA-GLUTAMYLPUTRESCINE SYNTHETASE"/>
    <property type="match status" value="1"/>
</dbReference>
<dbReference type="GO" id="GO:0004356">
    <property type="term" value="F:glutamine synthetase activity"/>
    <property type="evidence" value="ECO:0007669"/>
    <property type="project" value="InterPro"/>
</dbReference>
<dbReference type="RefSeq" id="WP_097277201.1">
    <property type="nucleotide sequence ID" value="NZ_OCNJ01000001.1"/>
</dbReference>
<accession>A0A286G2J6</accession>
<dbReference type="InterPro" id="IPR036651">
    <property type="entry name" value="Gln_synt_N_sf"/>
</dbReference>
<dbReference type="InterPro" id="IPR008146">
    <property type="entry name" value="Gln_synth_cat_dom"/>
</dbReference>
<protein>
    <submittedName>
        <fullName evidence="6">Glutamate--putrescine ligase</fullName>
    </submittedName>
</protein>
<dbReference type="PANTHER" id="PTHR43785:SF12">
    <property type="entry name" value="TYPE-1 GLUTAMINE SYNTHETASE 2"/>
    <property type="match status" value="1"/>
</dbReference>
<sequence length="456" mass="49694">MSHFADVSEARAFLAANPDIRRVHLLFTDVTGTFRGKAVQAHELEAVYRTGRPLPTSTLSMTIRGVDVAEAGLLWEVGDKDCTLRPIAGTLVRCPWIAVPTAQVLLAVDPTSVPAIHACPRAALQRVTERLQADGFHPVMACELEFYLFDRERGPYGELQPARGFLSQERPAQSQVCHTTAIEDMAPFFDELYDCAEAQGISAETAISEFAAGQWELTLHHKADPLRAVDEAIMLKRLVKALAQKHGLLASFMAKPITEESGSGMHLHVSLGDEAGANQFAGTEPDGGPLLRKAVAGLLDTMQDAVAVFAPGANSFRRFREGSYAPTTKTWGIDNRTVAVRVTSGDPATRHIEHRTAGADANPYIVAAAVLAGLHHGITEGLAPPPAIEGNGYDQPGEPLPTDWRDAIARFDASIVLRRYLGDDFVRIYTCVKRAECETFMAEVSDRDLLWYLRDA</sequence>
<dbReference type="PROSITE" id="PS51987">
    <property type="entry name" value="GS_CATALYTIC"/>
    <property type="match status" value="1"/>
</dbReference>